<evidence type="ECO:0000313" key="2">
    <source>
        <dbReference type="Ensembl" id="ENSPPYP00000030827.1"/>
    </source>
</evidence>
<sequence>MAWDAGVLPQRSSFGPGIRSGTLIHHGGQMEQTKQSKTRAGREDRFSVALSRCRGNEHKTLSHVPGASDAAQKPRANPCSRGIGASVLLNTMRLSFITLVFR</sequence>
<reference evidence="2 3" key="1">
    <citation type="submission" date="2008-02" db="EMBL/GenBank/DDBJ databases">
        <title>A 6x draft sequence assembly of the Pongo pygmaeus abelii genome.</title>
        <authorList>
            <person name="Wilson R.K."/>
            <person name="Mardis E."/>
        </authorList>
    </citation>
    <scope>NUCLEOTIDE SEQUENCE [LARGE SCALE GENOMIC DNA]</scope>
</reference>
<reference evidence="2" key="2">
    <citation type="submission" date="2025-08" db="UniProtKB">
        <authorList>
            <consortium name="Ensembl"/>
        </authorList>
    </citation>
    <scope>IDENTIFICATION</scope>
</reference>
<reference evidence="2" key="3">
    <citation type="submission" date="2025-09" db="UniProtKB">
        <authorList>
            <consortium name="Ensembl"/>
        </authorList>
    </citation>
    <scope>IDENTIFICATION</scope>
</reference>
<dbReference type="AlphaFoldDB" id="A0A8I5TAL1"/>
<dbReference type="Ensembl" id="ENSPPYT00000040754.1">
    <property type="protein sequence ID" value="ENSPPYP00000030827.1"/>
    <property type="gene ID" value="ENSPPYG00000035748.1"/>
</dbReference>
<dbReference type="Proteomes" id="UP000001595">
    <property type="component" value="Chromosome 6"/>
</dbReference>
<accession>A0A8I5TAL1</accession>
<protein>
    <submittedName>
        <fullName evidence="2">Uncharacterized protein</fullName>
    </submittedName>
</protein>
<name>A0A8I5TAL1_PONAB</name>
<organism evidence="2 3">
    <name type="scientific">Pongo abelii</name>
    <name type="common">Sumatran orangutan</name>
    <name type="synonym">Pongo pygmaeus abelii</name>
    <dbReference type="NCBI Taxonomy" id="9601"/>
    <lineage>
        <taxon>Eukaryota</taxon>
        <taxon>Metazoa</taxon>
        <taxon>Chordata</taxon>
        <taxon>Craniata</taxon>
        <taxon>Vertebrata</taxon>
        <taxon>Euteleostomi</taxon>
        <taxon>Mammalia</taxon>
        <taxon>Eutheria</taxon>
        <taxon>Euarchontoglires</taxon>
        <taxon>Primates</taxon>
        <taxon>Haplorrhini</taxon>
        <taxon>Catarrhini</taxon>
        <taxon>Hominidae</taxon>
        <taxon>Pongo</taxon>
    </lineage>
</organism>
<evidence type="ECO:0000313" key="3">
    <source>
        <dbReference type="Proteomes" id="UP000001595"/>
    </source>
</evidence>
<proteinExistence type="predicted"/>
<keyword evidence="3" id="KW-1185">Reference proteome</keyword>
<evidence type="ECO:0000256" key="1">
    <source>
        <dbReference type="SAM" id="MobiDB-lite"/>
    </source>
</evidence>
<feature type="region of interest" description="Disordered" evidence="1">
    <location>
        <begin position="1"/>
        <end position="43"/>
    </location>
</feature>